<reference evidence="1 2" key="1">
    <citation type="journal article" date="2019" name="ACS Chem. Biol.">
        <title>Identification and Mobilization of a Cryptic Antibiotic Biosynthesis Gene Locus from a Human-Pathogenic Nocardia Isolate.</title>
        <authorList>
            <person name="Herisse M."/>
            <person name="Ishida K."/>
            <person name="Porter J.L."/>
            <person name="Howden B."/>
            <person name="Hertweck C."/>
            <person name="Stinear T.P."/>
            <person name="Pidot S.J."/>
        </authorList>
    </citation>
    <scope>NUCLEOTIDE SEQUENCE [LARGE SCALE GENOMIC DNA]</scope>
    <source>
        <strain evidence="1 2">AUSMDU00012715</strain>
    </source>
</reference>
<dbReference type="RefSeq" id="WP_167489118.1">
    <property type="nucleotide sequence ID" value="NZ_CP046173.1"/>
</dbReference>
<name>A0A6G9Z8R6_9NOCA</name>
<accession>A0A6G9Z8R6</accession>
<gene>
    <name evidence="1" type="ORF">F6W96_29520</name>
</gene>
<proteinExistence type="predicted"/>
<dbReference type="EMBL" id="CP046173">
    <property type="protein sequence ID" value="QIS21854.1"/>
    <property type="molecule type" value="Genomic_DNA"/>
</dbReference>
<organism evidence="1 2">
    <name type="scientific">Nocardia terpenica</name>
    <dbReference type="NCBI Taxonomy" id="455432"/>
    <lineage>
        <taxon>Bacteria</taxon>
        <taxon>Bacillati</taxon>
        <taxon>Actinomycetota</taxon>
        <taxon>Actinomycetes</taxon>
        <taxon>Mycobacteriales</taxon>
        <taxon>Nocardiaceae</taxon>
        <taxon>Nocardia</taxon>
    </lineage>
</organism>
<sequence length="53" mass="5834">MNAGQYVVFGIPGECGVFVLEASEDVLPQLTGVHIAIIPRRYRTVQGPYRTDV</sequence>
<dbReference type="AlphaFoldDB" id="A0A6G9Z8R6"/>
<evidence type="ECO:0000313" key="2">
    <source>
        <dbReference type="Proteomes" id="UP000500953"/>
    </source>
</evidence>
<dbReference type="Proteomes" id="UP000500953">
    <property type="component" value="Chromosome"/>
</dbReference>
<evidence type="ECO:0000313" key="1">
    <source>
        <dbReference type="EMBL" id="QIS21854.1"/>
    </source>
</evidence>
<protein>
    <submittedName>
        <fullName evidence="1">Uncharacterized protein</fullName>
    </submittedName>
</protein>